<evidence type="ECO:0000256" key="1">
    <source>
        <dbReference type="SAM" id="MobiDB-lite"/>
    </source>
</evidence>
<evidence type="ECO:0000313" key="6">
    <source>
        <dbReference type="Proteomes" id="UP000242444"/>
    </source>
</evidence>
<dbReference type="Proteomes" id="UP000242444">
    <property type="component" value="Unassembled WGS sequence"/>
</dbReference>
<evidence type="ECO:0008006" key="7">
    <source>
        <dbReference type="Google" id="ProtNLM"/>
    </source>
</evidence>
<evidence type="ECO:0000259" key="3">
    <source>
        <dbReference type="Pfam" id="PF00149"/>
    </source>
</evidence>
<dbReference type="InParanoid" id="A0A263DA40"/>
<dbReference type="EMBL" id="NKYE01000002">
    <property type="protein sequence ID" value="OZM74245.1"/>
    <property type="molecule type" value="Genomic_DNA"/>
</dbReference>
<dbReference type="AlphaFoldDB" id="A0A263DA40"/>
<dbReference type="GO" id="GO:0016787">
    <property type="term" value="F:hydrolase activity"/>
    <property type="evidence" value="ECO:0007669"/>
    <property type="project" value="InterPro"/>
</dbReference>
<comment type="caution">
    <text evidence="5">The sequence shown here is derived from an EMBL/GenBank/DDBJ whole genome shotgun (WGS) entry which is preliminary data.</text>
</comment>
<reference evidence="5 6" key="1">
    <citation type="submission" date="2017-07" db="EMBL/GenBank/DDBJ databases">
        <title>Amycolatopsis antarcticus sp. nov., isolated from the surface of an Antarcticus brown macroalga.</title>
        <authorList>
            <person name="Wang J."/>
            <person name="Leiva S."/>
            <person name="Huang J."/>
            <person name="Huang Y."/>
        </authorList>
    </citation>
    <scope>NUCLEOTIDE SEQUENCE [LARGE SCALE GENOMIC DNA]</scope>
    <source>
        <strain evidence="5 6">AU-G6</strain>
    </source>
</reference>
<feature type="domain" description="Calcineurin-like phosphoesterase" evidence="3">
    <location>
        <begin position="777"/>
        <end position="937"/>
    </location>
</feature>
<feature type="signal peptide" evidence="2">
    <location>
        <begin position="1"/>
        <end position="21"/>
    </location>
</feature>
<dbReference type="Pfam" id="PF09992">
    <property type="entry name" value="NAGPA"/>
    <property type="match status" value="1"/>
</dbReference>
<feature type="chain" id="PRO_5038508595" description="Multidrug transporter" evidence="2">
    <location>
        <begin position="22"/>
        <end position="1122"/>
    </location>
</feature>
<name>A0A263DA40_9PSEU</name>
<dbReference type="InterPro" id="IPR029052">
    <property type="entry name" value="Metallo-depent_PP-like"/>
</dbReference>
<dbReference type="Pfam" id="PF00149">
    <property type="entry name" value="Metallophos"/>
    <property type="match status" value="1"/>
</dbReference>
<dbReference type="SUPFAM" id="SSF56300">
    <property type="entry name" value="Metallo-dependent phosphatases"/>
    <property type="match status" value="1"/>
</dbReference>
<dbReference type="Gene3D" id="2.60.120.430">
    <property type="entry name" value="Galactose-binding lectin"/>
    <property type="match status" value="1"/>
</dbReference>
<feature type="compositionally biased region" description="Low complexity" evidence="1">
    <location>
        <begin position="40"/>
        <end position="50"/>
    </location>
</feature>
<organism evidence="5 6">
    <name type="scientific">Amycolatopsis antarctica</name>
    <dbReference type="NCBI Taxonomy" id="1854586"/>
    <lineage>
        <taxon>Bacteria</taxon>
        <taxon>Bacillati</taxon>
        <taxon>Actinomycetota</taxon>
        <taxon>Actinomycetes</taxon>
        <taxon>Pseudonocardiales</taxon>
        <taxon>Pseudonocardiaceae</taxon>
        <taxon>Amycolatopsis</taxon>
    </lineage>
</organism>
<evidence type="ECO:0000313" key="5">
    <source>
        <dbReference type="EMBL" id="OZM74245.1"/>
    </source>
</evidence>
<accession>A0A263DA40</accession>
<feature type="compositionally biased region" description="Polar residues" evidence="1">
    <location>
        <begin position="450"/>
        <end position="461"/>
    </location>
</feature>
<dbReference type="OrthoDB" id="9809781at2"/>
<feature type="domain" description="Phosphodiester glycosidase" evidence="4">
    <location>
        <begin position="234"/>
        <end position="405"/>
    </location>
</feature>
<keyword evidence="6" id="KW-1185">Reference proteome</keyword>
<sequence length="1122" mass="114445">MKKSRSVVVLAVVAAAATALAIPVAADPLAAPLGPPPIEAAPSPSSAGERPSVHAPAAEPDEGLVTSSSTVPVGPGLELTEFDRFDPNGWIRGDTLTVDMAAGPVPTYLNPGVVADRTPLSEQVERSGAVAGVNGDFFDMNATGAPDGVGIADGELQNAPAEGHNLTASVTAEGQARLAEVFLDATVTLPGDVRAPASNLNGPVLPADGIGVYTPLWGQASRSTAVLGAQRVTEVEIRDGVVAEVRPQPVDGPIPAGSTVLLARDAGADVLAGLKPGDAVGVSYAPRSDAGEIAVAVGGSKTLVRDGVIQEPLDDGTKHPRTAAGFSADGSRMWLVTVDGTGISRGMTELDIARHMKSLGADDAVNFDGGGSTTMLARPVGDAGPSVRNLPADGPQRPVPNGFGFATPPGSGELTGFAPHTASPGDDAERVLSGLSRRLVPGGHDESGAPVTTDTTWSSANPGRGEVAGDVFTGKADPGDPGRRAEVEVSASNGGISGSTTMTVLGEPVRLGTSTEQLGLAKSGDTGTFSVYGYDADGYGTWLAPRDVTLDYDPKVVEVTEAGDQFRVTALTASGASNIKVTAGGLTSHLAASVGSSPETLSGLDGPAGWTASVFPEGVGAAIDEAPGHEGGQGLGLDYRLDGTTATRAAYVNADQPVELPPGTQRFGMWINGDGKGAWVRAELRDAAEVATVVDLSLEVDWTGWRYVDTALPDGLPAGQKLSKFYAVENAPDQAYSGRLEFDDLTASVSPDARPPADPRVPDPALVTDGVTAPEGLRVAVVSDAQFTADDPESPLVAQARRSMREAVAAKPDLVLINGDLTDRGTAPDFALARTIIAEELEGKVPWRYVPGNHEAEGGDGLAEFQAEFGAPSGVEDIEGIRLVRLDSSRGSLRAGGFDQVRMLREALDGAAADPAVRGVLVAMHHPVDDPAPAGNSELEDAKEADLVTDWLSGFERESGKSAGAVTSHAGVFSLSRVDGVPYLVNGNSGKAPAAAPGDGGFTGWSLVRVDPDDAAQPVRIETRAHVDELTLTAPGPLAVGDTAAATATVAQGDREIPVAYPVGADWAGDPALHFPADGPPGPEHVVSFDPATGTITALKAGTAELRVTVNGVTRAATLTVN</sequence>
<feature type="region of interest" description="Disordered" evidence="1">
    <location>
        <begin position="439"/>
        <end position="485"/>
    </location>
</feature>
<keyword evidence="2" id="KW-0732">Signal</keyword>
<dbReference type="Gene3D" id="3.60.21.10">
    <property type="match status" value="1"/>
</dbReference>
<feature type="region of interest" description="Disordered" evidence="1">
    <location>
        <begin position="36"/>
        <end position="79"/>
    </location>
</feature>
<gene>
    <name evidence="5" type="ORF">CFN78_03605</name>
</gene>
<dbReference type="InterPro" id="IPR004843">
    <property type="entry name" value="Calcineurin-like_PHP"/>
</dbReference>
<dbReference type="PANTHER" id="PTHR40446">
    <property type="entry name" value="N-ACETYLGLUCOSAMINE-1-PHOSPHODIESTER ALPHA-N-ACETYLGLUCOSAMINIDASE"/>
    <property type="match status" value="1"/>
</dbReference>
<dbReference type="InterPro" id="IPR018711">
    <property type="entry name" value="NAGPA"/>
</dbReference>
<dbReference type="RefSeq" id="WP_094861141.1">
    <property type="nucleotide sequence ID" value="NZ_NKYE01000002.1"/>
</dbReference>
<protein>
    <recommendedName>
        <fullName evidence="7">Multidrug transporter</fullName>
    </recommendedName>
</protein>
<dbReference type="PANTHER" id="PTHR40446:SF2">
    <property type="entry name" value="N-ACETYLGLUCOSAMINE-1-PHOSPHODIESTER ALPHA-N-ACETYLGLUCOSAMINIDASE"/>
    <property type="match status" value="1"/>
</dbReference>
<evidence type="ECO:0000256" key="2">
    <source>
        <dbReference type="SAM" id="SignalP"/>
    </source>
</evidence>
<evidence type="ECO:0000259" key="4">
    <source>
        <dbReference type="Pfam" id="PF09992"/>
    </source>
</evidence>
<proteinExistence type="predicted"/>